<dbReference type="InParanoid" id="G5EBG5"/>
<keyword evidence="1" id="KW-0472">Membrane</keyword>
<accession>G5EBG5</accession>
<dbReference type="Proteomes" id="UP000001940">
    <property type="component" value="Chromosome IV"/>
</dbReference>
<dbReference type="EMBL" id="BX284604">
    <property type="protein sequence ID" value="CAB05223.1"/>
    <property type="molecule type" value="Genomic_DNA"/>
</dbReference>
<dbReference type="KEGG" id="cel:CELE_F55G11.1"/>
<dbReference type="OMA" id="CRNQMVV"/>
<evidence type="ECO:0000313" key="4">
    <source>
        <dbReference type="WormBase" id="F55G11.1"/>
    </source>
</evidence>
<dbReference type="AlphaFoldDB" id="G5EBG5"/>
<name>G5EBG5_CAEEL</name>
<dbReference type="GeneID" id="186336"/>
<feature type="transmembrane region" description="Helical" evidence="1">
    <location>
        <begin position="199"/>
        <end position="220"/>
    </location>
</feature>
<dbReference type="WormBase" id="F55G11.1">
    <property type="protein sequence ID" value="CE19899"/>
    <property type="gene ID" value="WBGene00010122"/>
</dbReference>
<proteinExistence type="predicted"/>
<feature type="transmembrane region" description="Helical" evidence="1">
    <location>
        <begin position="299"/>
        <end position="319"/>
    </location>
</feature>
<evidence type="ECO:0000256" key="1">
    <source>
        <dbReference type="SAM" id="Phobius"/>
    </source>
</evidence>
<feature type="transmembrane region" description="Helical" evidence="1">
    <location>
        <begin position="29"/>
        <end position="49"/>
    </location>
</feature>
<keyword evidence="1" id="KW-1133">Transmembrane helix</keyword>
<dbReference type="Bgee" id="WBGene00010122">
    <property type="expression patterns" value="Expressed in adult organism and 1 other cell type or tissue"/>
</dbReference>
<keyword evidence="3" id="KW-1185">Reference proteome</keyword>
<keyword evidence="2" id="KW-0675">Receptor</keyword>
<reference evidence="2 3" key="1">
    <citation type="journal article" date="1998" name="Science">
        <title>Genome sequence of the nematode C. elegans: a platform for investigating biology.</title>
        <authorList>
            <consortium name="The C. elegans sequencing consortium"/>
            <person name="Sulson J.E."/>
            <person name="Waterston R."/>
        </authorList>
    </citation>
    <scope>NUCLEOTIDE SEQUENCE [LARGE SCALE GENOMIC DNA]</scope>
    <source>
        <strain evidence="2 3">Bristol N2</strain>
    </source>
</reference>
<sequence>MKVPLTSLVINWSKIENACPEFIPNHWDLVLATIAVFGVVASLILICNFRKQMKESVFLTNLAELDFGFCLLYLWMYFFSSGAVYFKNKTMVELRVYFQVEDQIVKDFFETAIVLLMFFIILEKFLWTCSSRTRQIFRVVTIGKNKYWLALIGCIGYSVLSAFIQSRSLLQYGEVPFCDLLFRPVGADTPFLRVPREYVLPWVPIIAVILTFIFALITLCRISRVGEGEKPLNQEEVDLANVAAETPRLTTGKIKRSIICMLAVYFTFLVHAFCFYVYISPFTTNINSETRNTRILRNWSFDFMNVVFAGSRIIVYYVFCRNQMVVEFAPNALQNAA</sequence>
<dbReference type="FunCoup" id="G5EBG5">
    <property type="interactions" value="820"/>
</dbReference>
<dbReference type="HOGENOM" id="CLU_071134_0_0_1"/>
<evidence type="ECO:0000313" key="2">
    <source>
        <dbReference type="EMBL" id="CAB05223.1"/>
    </source>
</evidence>
<feature type="transmembrane region" description="Helical" evidence="1">
    <location>
        <begin position="108"/>
        <end position="127"/>
    </location>
</feature>
<protein>
    <submittedName>
        <fullName evidence="2">G-protein coupled receptors family 1 profile domain-containing protein</fullName>
    </submittedName>
</protein>
<keyword evidence="1" id="KW-0812">Transmembrane</keyword>
<evidence type="ECO:0000313" key="3">
    <source>
        <dbReference type="Proteomes" id="UP000001940"/>
    </source>
</evidence>
<organism evidence="2 3">
    <name type="scientific">Caenorhabditis elegans</name>
    <dbReference type="NCBI Taxonomy" id="6239"/>
    <lineage>
        <taxon>Eukaryota</taxon>
        <taxon>Metazoa</taxon>
        <taxon>Ecdysozoa</taxon>
        <taxon>Nematoda</taxon>
        <taxon>Chromadorea</taxon>
        <taxon>Rhabditida</taxon>
        <taxon>Rhabditina</taxon>
        <taxon>Rhabditomorpha</taxon>
        <taxon>Rhabditoidea</taxon>
        <taxon>Rhabditidae</taxon>
        <taxon>Peloderinae</taxon>
        <taxon>Caenorhabditis</taxon>
    </lineage>
</organism>
<feature type="transmembrane region" description="Helical" evidence="1">
    <location>
        <begin position="147"/>
        <end position="164"/>
    </location>
</feature>
<dbReference type="PIR" id="T19651">
    <property type="entry name" value="T19651"/>
</dbReference>
<dbReference type="RefSeq" id="NP_502476.1">
    <property type="nucleotide sequence ID" value="NM_070075.1"/>
</dbReference>
<dbReference type="CTD" id="186336"/>
<dbReference type="PhylomeDB" id="G5EBG5"/>
<dbReference type="OrthoDB" id="5783916at2759"/>
<dbReference type="PaxDb" id="6239-F55G11.1"/>
<dbReference type="AGR" id="WB:WBGene00010122"/>
<dbReference type="eggNOG" id="ENOG502THBG">
    <property type="taxonomic scope" value="Eukaryota"/>
</dbReference>
<feature type="transmembrane region" description="Helical" evidence="1">
    <location>
        <begin position="258"/>
        <end position="279"/>
    </location>
</feature>
<gene>
    <name evidence="2" type="ORF">CELE_F55G11.1</name>
    <name evidence="2 4" type="ORF">F55G11.1</name>
</gene>